<organism evidence="1 2">
    <name type="scientific">Georhizobium profundi</name>
    <dbReference type="NCBI Taxonomy" id="2341112"/>
    <lineage>
        <taxon>Bacteria</taxon>
        <taxon>Pseudomonadati</taxon>
        <taxon>Pseudomonadota</taxon>
        <taxon>Alphaproteobacteria</taxon>
        <taxon>Hyphomicrobiales</taxon>
        <taxon>Rhizobiaceae</taxon>
        <taxon>Georhizobium</taxon>
    </lineage>
</organism>
<protein>
    <submittedName>
        <fullName evidence="1">Uncharacterized protein</fullName>
    </submittedName>
</protein>
<dbReference type="EMBL" id="CP032509">
    <property type="protein sequence ID" value="AZN72745.1"/>
    <property type="molecule type" value="Genomic_DNA"/>
</dbReference>
<evidence type="ECO:0000313" key="1">
    <source>
        <dbReference type="EMBL" id="AZN72745.1"/>
    </source>
</evidence>
<reference evidence="1 2" key="1">
    <citation type="submission" date="2018-09" db="EMBL/GenBank/DDBJ databases">
        <title>Marinorhizobium profundi gen. nov., sp. nov., isolated from a deep-sea sediment sample from the New Britain Trench and proposal of Marinorhizobiaceae fam. nov. in the order Rhizobiales of the class Alphaproteobacteria.</title>
        <authorList>
            <person name="Cao J."/>
        </authorList>
    </citation>
    <scope>NUCLEOTIDE SEQUENCE [LARGE SCALE GENOMIC DNA]</scope>
    <source>
        <strain evidence="1 2">WS11</strain>
    </source>
</reference>
<proteinExistence type="predicted"/>
<sequence>MARVKFTKDFDYKPQPSVTIAYEGRREYIVRRECADQAIALGRGEEVLPGASSALDAGDAEQ</sequence>
<dbReference type="AlphaFoldDB" id="A0A3S9B709"/>
<dbReference type="Proteomes" id="UP000268192">
    <property type="component" value="Chromosome"/>
</dbReference>
<dbReference type="OrthoDB" id="8101189at2"/>
<accession>A0A3S9B709</accession>
<dbReference type="KEGG" id="abaw:D5400_16985"/>
<dbReference type="RefSeq" id="WP_126011071.1">
    <property type="nucleotide sequence ID" value="NZ_CP032509.1"/>
</dbReference>
<evidence type="ECO:0000313" key="2">
    <source>
        <dbReference type="Proteomes" id="UP000268192"/>
    </source>
</evidence>
<name>A0A3S9B709_9HYPH</name>
<keyword evidence="2" id="KW-1185">Reference proteome</keyword>
<gene>
    <name evidence="1" type="ORF">D5400_16985</name>
</gene>